<dbReference type="GO" id="GO:0016020">
    <property type="term" value="C:membrane"/>
    <property type="evidence" value="ECO:0007669"/>
    <property type="project" value="UniProtKB-SubCell"/>
</dbReference>
<dbReference type="Proteomes" id="UP000240322">
    <property type="component" value="Unassembled WGS sequence"/>
</dbReference>
<dbReference type="PANTHER" id="PTHR42770">
    <property type="entry name" value="AMINO ACID TRANSPORTER-RELATED"/>
    <property type="match status" value="1"/>
</dbReference>
<feature type="transmembrane region" description="Helical" evidence="5">
    <location>
        <begin position="175"/>
        <end position="198"/>
    </location>
</feature>
<sequence length="533" mass="57456">MSKDVFLRKATGLVREFSVLDTIWINLGLVGIIFSLTFISSTAPLTGGNPVYGGLLALFGTLLVSLAFSIVGIVAARSAGDYVFTSRYLNPAVGFVGNAGYFVATVPLFMGITIITLESFGLAAMFAYMGLYLHNPGYLGLATTLQTPEYELLVGGSITVLASILPIFGNRLFKILSRVILPLVLISVVVMYAVLALTPQSVAYARLQDIASNSTLISSVNAFGSAYNNPPPSISGFANILALNAVYVVGFSYVISAIYVAGEVRQVRRNMPLAILGTLIICFLIFFGSLAFSYHTFGYNFLSNLYVMSIDYGKSPLPVTPYLDFLAAAISGNLYVGIFITLMATLQLAWYQANAVVVGSRLLLSYSLDRILPDAFADVSQRFHVPIKGIVTCLAIGLITAVLLLLPSTSAVAFLMSSAAVAIILLFPIAVVGIALINFRINRRDEYNSSPVPSTPFGGPLYWIVAAGTVVYALVTFYSYVTTPAIFGFAGREGLELIFIPIIVLFGLFYLSKWINKKRGVSVDLIFKELPPE</sequence>
<gene>
    <name evidence="7" type="ORF">B9Q03_03955</name>
</gene>
<evidence type="ECO:0000313" key="7">
    <source>
        <dbReference type="EMBL" id="PSN91551.1"/>
    </source>
</evidence>
<accession>A0A2R6AYS6</accession>
<dbReference type="PIRSF" id="PIRSF006060">
    <property type="entry name" value="AA_transporter"/>
    <property type="match status" value="1"/>
</dbReference>
<feature type="transmembrane region" description="Helical" evidence="5">
    <location>
        <begin position="273"/>
        <end position="294"/>
    </location>
</feature>
<feature type="transmembrane region" description="Helical" evidence="5">
    <location>
        <begin position="152"/>
        <end position="169"/>
    </location>
</feature>
<dbReference type="Pfam" id="PF00324">
    <property type="entry name" value="AA_permease"/>
    <property type="match status" value="1"/>
</dbReference>
<evidence type="ECO:0000256" key="1">
    <source>
        <dbReference type="ARBA" id="ARBA00004141"/>
    </source>
</evidence>
<feature type="transmembrane region" description="Helical" evidence="5">
    <location>
        <begin position="460"/>
        <end position="481"/>
    </location>
</feature>
<feature type="transmembrane region" description="Helical" evidence="5">
    <location>
        <begin position="20"/>
        <end position="39"/>
    </location>
</feature>
<proteinExistence type="predicted"/>
<protein>
    <recommendedName>
        <fullName evidence="6">Amino acid permease/ SLC12A domain-containing protein</fullName>
    </recommendedName>
</protein>
<feature type="domain" description="Amino acid permease/ SLC12A" evidence="6">
    <location>
        <begin position="23"/>
        <end position="523"/>
    </location>
</feature>
<comment type="caution">
    <text evidence="7">The sequence shown here is derived from an EMBL/GenBank/DDBJ whole genome shotgun (WGS) entry which is preliminary data.</text>
</comment>
<feature type="transmembrane region" description="Helical" evidence="5">
    <location>
        <begin position="110"/>
        <end position="131"/>
    </location>
</feature>
<organism evidence="7 8">
    <name type="scientific">Candidatus Marsarchaeota G2 archaeon OSP_D</name>
    <dbReference type="NCBI Taxonomy" id="1978157"/>
    <lineage>
        <taxon>Archaea</taxon>
        <taxon>Candidatus Marsarchaeota</taxon>
        <taxon>Candidatus Marsarchaeota group 2</taxon>
    </lineage>
</organism>
<dbReference type="Gene3D" id="1.20.1740.10">
    <property type="entry name" value="Amino acid/polyamine transporter I"/>
    <property type="match status" value="1"/>
</dbReference>
<dbReference type="AlphaFoldDB" id="A0A2R6AYS6"/>
<dbReference type="EMBL" id="NEXE01000023">
    <property type="protein sequence ID" value="PSN91551.1"/>
    <property type="molecule type" value="Genomic_DNA"/>
</dbReference>
<evidence type="ECO:0000256" key="2">
    <source>
        <dbReference type="ARBA" id="ARBA00022692"/>
    </source>
</evidence>
<feature type="transmembrane region" description="Helical" evidence="5">
    <location>
        <begin position="88"/>
        <end position="104"/>
    </location>
</feature>
<dbReference type="PANTHER" id="PTHR42770:SF7">
    <property type="entry name" value="MEMBRANE PROTEIN"/>
    <property type="match status" value="1"/>
</dbReference>
<evidence type="ECO:0000256" key="5">
    <source>
        <dbReference type="SAM" id="Phobius"/>
    </source>
</evidence>
<feature type="transmembrane region" description="Helical" evidence="5">
    <location>
        <begin position="51"/>
        <end position="76"/>
    </location>
</feature>
<feature type="transmembrane region" description="Helical" evidence="5">
    <location>
        <begin position="240"/>
        <end position="261"/>
    </location>
</feature>
<keyword evidence="4 5" id="KW-0472">Membrane</keyword>
<keyword evidence="3 5" id="KW-1133">Transmembrane helix</keyword>
<feature type="transmembrane region" description="Helical" evidence="5">
    <location>
        <begin position="325"/>
        <end position="351"/>
    </location>
</feature>
<dbReference type="InterPro" id="IPR004841">
    <property type="entry name" value="AA-permease/SLC12A_dom"/>
</dbReference>
<evidence type="ECO:0000259" key="6">
    <source>
        <dbReference type="Pfam" id="PF00324"/>
    </source>
</evidence>
<dbReference type="GO" id="GO:0055085">
    <property type="term" value="P:transmembrane transport"/>
    <property type="evidence" value="ECO:0007669"/>
    <property type="project" value="InterPro"/>
</dbReference>
<evidence type="ECO:0000256" key="3">
    <source>
        <dbReference type="ARBA" id="ARBA00022989"/>
    </source>
</evidence>
<feature type="transmembrane region" description="Helical" evidence="5">
    <location>
        <begin position="493"/>
        <end position="511"/>
    </location>
</feature>
<reference evidence="7 8" key="1">
    <citation type="submission" date="2017-04" db="EMBL/GenBank/DDBJ databases">
        <title>Novel microbial lineages endemic to geothermal iron-oxide mats fill important gaps in the evolutionary history of Archaea.</title>
        <authorList>
            <person name="Jay Z.J."/>
            <person name="Beam J.P."/>
            <person name="Dlakic M."/>
            <person name="Rusch D.B."/>
            <person name="Kozubal M.A."/>
            <person name="Inskeep W.P."/>
        </authorList>
    </citation>
    <scope>NUCLEOTIDE SEQUENCE [LARGE SCALE GENOMIC DNA]</scope>
    <source>
        <strain evidence="7">OSP_D</strain>
    </source>
</reference>
<dbReference type="InterPro" id="IPR050367">
    <property type="entry name" value="APC_superfamily"/>
</dbReference>
<evidence type="ECO:0000256" key="4">
    <source>
        <dbReference type="ARBA" id="ARBA00023136"/>
    </source>
</evidence>
<feature type="transmembrane region" description="Helical" evidence="5">
    <location>
        <begin position="412"/>
        <end position="439"/>
    </location>
</feature>
<keyword evidence="2 5" id="KW-0812">Transmembrane</keyword>
<evidence type="ECO:0000313" key="8">
    <source>
        <dbReference type="Proteomes" id="UP000240322"/>
    </source>
</evidence>
<name>A0A2R6AYS6_9ARCH</name>
<comment type="subcellular location">
    <subcellularLocation>
        <location evidence="1">Membrane</location>
        <topology evidence="1">Multi-pass membrane protein</topology>
    </subcellularLocation>
</comment>
<feature type="transmembrane region" description="Helical" evidence="5">
    <location>
        <begin position="389"/>
        <end position="406"/>
    </location>
</feature>